<sequence length="415" mass="45626">MTVTAITSPDDSRSIKRELTRSLRRRKLQAFVLVAPLLLFILFMFIYPIGGMLLRSVYSPDFARAMPATVAAIAEWPGSGTPPETVWAGVARDMLALQQRNEAGPVAAALNVEMSGARSLVLKTARNAGKLTAPYREAMVTLDPMWNDARIWQAIKRLSSPVTPRFYLAAVDMKVDEAGSIVSQPEDRQIYRSLFLRTLLISGVVTLCCLILGYPVAHLLANLPLRISNILMIFVLLPFWTSLLVRTTAWIVLLQKQGVVNSLLVWSHVLTDETRAELIFNRTGTILAMTHILLPFMILPLYSVMKTVSPVYMKAARSLGANQFVAFTKVYVPQTFAGVAAGCLLVFILAVGYYITPALVGGESGTLISNMIAYHIQKSLNWGLAAALGAILLTAILALYWTFNRLTKIDIIGLG</sequence>
<protein>
    <submittedName>
        <fullName evidence="1">ABC transporter permease</fullName>
    </submittedName>
</protein>
<keyword evidence="2" id="KW-1185">Reference proteome</keyword>
<dbReference type="EMBL" id="JAENHL010000004">
    <property type="protein sequence ID" value="MBK1865564.1"/>
    <property type="molecule type" value="Genomic_DNA"/>
</dbReference>
<dbReference type="Proteomes" id="UP000616151">
    <property type="component" value="Unassembled WGS sequence"/>
</dbReference>
<reference evidence="1" key="1">
    <citation type="submission" date="2021-01" db="EMBL/GenBank/DDBJ databases">
        <authorList>
            <person name="Sun Q."/>
        </authorList>
    </citation>
    <scope>NUCLEOTIDE SEQUENCE</scope>
    <source>
        <strain evidence="1">YIM B02566</strain>
    </source>
</reference>
<gene>
    <name evidence="1" type="ORF">JHL16_04310</name>
</gene>
<accession>A0ACC5QYU9</accession>
<name>A0ACC5QYU9_9HYPH</name>
<proteinExistence type="predicted"/>
<evidence type="ECO:0000313" key="1">
    <source>
        <dbReference type="EMBL" id="MBK1865564.1"/>
    </source>
</evidence>
<comment type="caution">
    <text evidence="1">The sequence shown here is derived from an EMBL/GenBank/DDBJ whole genome shotgun (WGS) entry which is preliminary data.</text>
</comment>
<evidence type="ECO:0000313" key="2">
    <source>
        <dbReference type="Proteomes" id="UP000616151"/>
    </source>
</evidence>
<organism evidence="1 2">
    <name type="scientific">Taklimakanibacter albus</name>
    <dbReference type="NCBI Taxonomy" id="2800327"/>
    <lineage>
        <taxon>Bacteria</taxon>
        <taxon>Pseudomonadati</taxon>
        <taxon>Pseudomonadota</taxon>
        <taxon>Alphaproteobacteria</taxon>
        <taxon>Hyphomicrobiales</taxon>
        <taxon>Aestuariivirgaceae</taxon>
        <taxon>Taklimakanibacter</taxon>
    </lineage>
</organism>